<dbReference type="GO" id="GO:0046872">
    <property type="term" value="F:metal ion binding"/>
    <property type="evidence" value="ECO:0007669"/>
    <property type="project" value="UniProtKB-KW"/>
</dbReference>
<dbReference type="SUPFAM" id="SSF52833">
    <property type="entry name" value="Thioredoxin-like"/>
    <property type="match status" value="1"/>
</dbReference>
<feature type="non-terminal residue" evidence="7">
    <location>
        <position position="625"/>
    </location>
</feature>
<dbReference type="InterPro" id="IPR019575">
    <property type="entry name" value="Nuop51_4Fe4S-bd"/>
</dbReference>
<dbReference type="Gene3D" id="6.10.250.1450">
    <property type="match status" value="1"/>
</dbReference>
<dbReference type="SUPFAM" id="SSF140490">
    <property type="entry name" value="Nqo1C-terminal domain-like"/>
    <property type="match status" value="1"/>
</dbReference>
<dbReference type="Gene3D" id="1.20.1440.230">
    <property type="entry name" value="NADH-ubiquinone oxidoreductase 51kDa subunit, iron-sulphur binding domain"/>
    <property type="match status" value="1"/>
</dbReference>
<dbReference type="GO" id="GO:0010181">
    <property type="term" value="F:FMN binding"/>
    <property type="evidence" value="ECO:0007669"/>
    <property type="project" value="InterPro"/>
</dbReference>
<dbReference type="FunFam" id="3.40.50.11540:FF:000001">
    <property type="entry name" value="NADH dehydrogenase [ubiquinone] flavoprotein 1, mitochondrial"/>
    <property type="match status" value="1"/>
</dbReference>
<dbReference type="InterPro" id="IPR036249">
    <property type="entry name" value="Thioredoxin-like_sf"/>
</dbReference>
<dbReference type="SMART" id="SM00928">
    <property type="entry name" value="NADH_4Fe-4S"/>
    <property type="match status" value="1"/>
</dbReference>
<proteinExistence type="inferred from homology"/>
<keyword evidence="5" id="KW-0411">Iron-sulfur</keyword>
<dbReference type="InterPro" id="IPR041921">
    <property type="entry name" value="NuoE_N"/>
</dbReference>
<evidence type="ECO:0000256" key="1">
    <source>
        <dbReference type="ARBA" id="ARBA00007523"/>
    </source>
</evidence>
<dbReference type="InterPro" id="IPR037225">
    <property type="entry name" value="Nuo51_FMN-bd_sf"/>
</dbReference>
<dbReference type="Gene3D" id="3.40.30.10">
    <property type="entry name" value="Glutaredoxin"/>
    <property type="match status" value="1"/>
</dbReference>
<dbReference type="Gene3D" id="3.10.20.600">
    <property type="match status" value="1"/>
</dbReference>
<evidence type="ECO:0000313" key="7">
    <source>
        <dbReference type="EMBL" id="CAA9361516.1"/>
    </source>
</evidence>
<dbReference type="PANTHER" id="PTHR43578">
    <property type="entry name" value="NADH-QUINONE OXIDOREDUCTASE SUBUNIT F"/>
    <property type="match status" value="1"/>
</dbReference>
<organism evidence="7">
    <name type="scientific">uncultured Gemmatimonadaceae bacterium</name>
    <dbReference type="NCBI Taxonomy" id="246130"/>
    <lineage>
        <taxon>Bacteria</taxon>
        <taxon>Pseudomonadati</taxon>
        <taxon>Gemmatimonadota</taxon>
        <taxon>Gemmatimonadia</taxon>
        <taxon>Gemmatimonadales</taxon>
        <taxon>Gemmatimonadaceae</taxon>
        <taxon>environmental samples</taxon>
    </lineage>
</organism>
<evidence type="ECO:0000256" key="4">
    <source>
        <dbReference type="ARBA" id="ARBA00023004"/>
    </source>
</evidence>
<dbReference type="Pfam" id="PF10531">
    <property type="entry name" value="SLBB"/>
    <property type="match status" value="1"/>
</dbReference>
<sequence>MDLHLLDAEPTAEEREAVDALLGPPTSGWDGGARVVERDGRIAVGGHEARGEQRHLLLPALHAVQSRVGWISEGALNYVCTRLTVPPADAWGVTTFFALFATTPRPKRVLHVCEDIACRHKGACELMASLEKVAGPPSHHAPEGGHAHIGDDDAIWVKSPCLGLCDQAPAAFLQHAGETPRDRLLGDVTPERAWAVLSGDLAAAVVPRPELPQRGDPSLRLLRRAGVVDPTSLSAYRASGGYQALRRAFDLGPEGVIREITDSKLMGRGGAAFPTGRKWEAVARQPARPHYLICNADESEPGTFKDRVLMEDDPFALVEAMTIAGYATGCARGYIYLRGEYPLAIARVQNAIDQARVRGFLGEDIMQQGVAFDLEIRKGAGAYICGEETAIFNSIEGFRGEPRNKPPFPVNSGLFRKPTVINNVETLMNVPLVLMEGGPAYAAVGTAQSTGPKLFCLSGSVRRPGVYEVPFGATLRELIEMAGGVPEGRTMQAVLLGGAAGNFMRPDELDVPLTFEGSRAAQASLGSGVIMVFDDTADLTDMLLRIAAFFRDESCGQCVPCRVGTVRQEEALHRLARNRTRGTVADELALLDEIGLVMKDASICGLGQTAYGAVESAIKRLGLFG</sequence>
<gene>
    <name evidence="7" type="ORF">AVDCRST_MAG40-3509</name>
</gene>
<evidence type="ECO:0000256" key="2">
    <source>
        <dbReference type="ARBA" id="ARBA00022485"/>
    </source>
</evidence>
<dbReference type="GO" id="GO:0008137">
    <property type="term" value="F:NADH dehydrogenase (ubiquinone) activity"/>
    <property type="evidence" value="ECO:0007669"/>
    <property type="project" value="InterPro"/>
</dbReference>
<keyword evidence="4" id="KW-0408">Iron</keyword>
<dbReference type="SUPFAM" id="SSF142019">
    <property type="entry name" value="Nqo1 FMN-binding domain-like"/>
    <property type="match status" value="1"/>
</dbReference>
<dbReference type="Pfam" id="PF01257">
    <property type="entry name" value="2Fe-2S_thioredx"/>
    <property type="match status" value="1"/>
</dbReference>
<protein>
    <submittedName>
        <fullName evidence="7">NAD-dependent formate dehydrogenase gamma subunit</fullName>
    </submittedName>
</protein>
<name>A0A6J4MK53_9BACT</name>
<dbReference type="InterPro" id="IPR019554">
    <property type="entry name" value="Soluble_ligand-bd"/>
</dbReference>
<dbReference type="Gene3D" id="3.40.50.11540">
    <property type="entry name" value="NADH-ubiquinone oxidoreductase 51kDa subunit"/>
    <property type="match status" value="1"/>
</dbReference>
<dbReference type="SUPFAM" id="SSF142984">
    <property type="entry name" value="Nqo1 middle domain-like"/>
    <property type="match status" value="1"/>
</dbReference>
<dbReference type="InterPro" id="IPR011538">
    <property type="entry name" value="Nuo51_FMN-bd"/>
</dbReference>
<dbReference type="Gene3D" id="1.10.10.1590">
    <property type="entry name" value="NADH-quinone oxidoreductase subunit E"/>
    <property type="match status" value="1"/>
</dbReference>
<evidence type="ECO:0000259" key="6">
    <source>
        <dbReference type="SMART" id="SM00928"/>
    </source>
</evidence>
<evidence type="ECO:0000256" key="3">
    <source>
        <dbReference type="ARBA" id="ARBA00022723"/>
    </source>
</evidence>
<keyword evidence="2" id="KW-0004">4Fe-4S</keyword>
<dbReference type="Pfam" id="PF01512">
    <property type="entry name" value="Complex1_51K"/>
    <property type="match status" value="1"/>
</dbReference>
<evidence type="ECO:0000256" key="5">
    <source>
        <dbReference type="ARBA" id="ARBA00023014"/>
    </source>
</evidence>
<feature type="domain" description="NADH-ubiquinone oxidoreductase 51kDa subunit iron-sulphur binding" evidence="6">
    <location>
        <begin position="540"/>
        <end position="584"/>
    </location>
</feature>
<dbReference type="InterPro" id="IPR037207">
    <property type="entry name" value="Nuop51_4Fe4S-bd_sf"/>
</dbReference>
<dbReference type="EMBL" id="CADCTX010000964">
    <property type="protein sequence ID" value="CAA9361516.1"/>
    <property type="molecule type" value="Genomic_DNA"/>
</dbReference>
<keyword evidence="3" id="KW-0479">Metal-binding</keyword>
<dbReference type="AlphaFoldDB" id="A0A6J4MK53"/>
<dbReference type="GO" id="GO:0051539">
    <property type="term" value="F:4 iron, 4 sulfur cluster binding"/>
    <property type="evidence" value="ECO:0007669"/>
    <property type="project" value="UniProtKB-KW"/>
</dbReference>
<dbReference type="Pfam" id="PF10589">
    <property type="entry name" value="NADH_4Fe-4S"/>
    <property type="match status" value="1"/>
</dbReference>
<comment type="similarity">
    <text evidence="1">Belongs to the complex I 51 kDa subunit family.</text>
</comment>
<accession>A0A6J4MK53</accession>
<dbReference type="PANTHER" id="PTHR43578:SF3">
    <property type="entry name" value="NADH-QUINONE OXIDOREDUCTASE SUBUNIT F"/>
    <property type="match status" value="1"/>
</dbReference>
<reference evidence="7" key="1">
    <citation type="submission" date="2020-02" db="EMBL/GenBank/DDBJ databases">
        <authorList>
            <person name="Meier V. D."/>
        </authorList>
    </citation>
    <scope>NUCLEOTIDE SEQUENCE</scope>
    <source>
        <strain evidence="7">AVDCRST_MAG40</strain>
    </source>
</reference>
<dbReference type="InterPro" id="IPR001949">
    <property type="entry name" value="NADH-UbQ_OxRdtase_51kDa_CS"/>
</dbReference>
<dbReference type="PROSITE" id="PS00645">
    <property type="entry name" value="COMPLEX1_51K_2"/>
    <property type="match status" value="1"/>
</dbReference>